<feature type="transmembrane region" description="Helical" evidence="11">
    <location>
        <begin position="30"/>
        <end position="50"/>
    </location>
</feature>
<evidence type="ECO:0000256" key="5">
    <source>
        <dbReference type="ARBA" id="ARBA00022725"/>
    </source>
</evidence>
<dbReference type="GO" id="GO:0005549">
    <property type="term" value="F:odorant binding"/>
    <property type="evidence" value="ECO:0007669"/>
    <property type="project" value="InterPro"/>
</dbReference>
<feature type="transmembrane region" description="Helical" evidence="11">
    <location>
        <begin position="252"/>
        <end position="275"/>
    </location>
</feature>
<keyword evidence="2" id="KW-1003">Cell membrane</keyword>
<feature type="transmembrane region" description="Helical" evidence="11">
    <location>
        <begin position="187"/>
        <end position="209"/>
    </location>
</feature>
<dbReference type="InParanoid" id="A0A7R8UC44"/>
<evidence type="ECO:0000256" key="3">
    <source>
        <dbReference type="ARBA" id="ARBA00022606"/>
    </source>
</evidence>
<feature type="transmembrane region" description="Helical" evidence="11">
    <location>
        <begin position="65"/>
        <end position="85"/>
    </location>
</feature>
<accession>A0A7R8UC44</accession>
<dbReference type="PANTHER" id="PTHR21137">
    <property type="entry name" value="ODORANT RECEPTOR"/>
    <property type="match status" value="1"/>
</dbReference>
<evidence type="ECO:0000256" key="8">
    <source>
        <dbReference type="ARBA" id="ARBA00023170"/>
    </source>
</evidence>
<feature type="transmembrane region" description="Helical" evidence="11">
    <location>
        <begin position="287"/>
        <end position="305"/>
    </location>
</feature>
<dbReference type="Pfam" id="PF02949">
    <property type="entry name" value="7tm_6"/>
    <property type="match status" value="1"/>
</dbReference>
<dbReference type="EMBL" id="LR899009">
    <property type="protein sequence ID" value="CAD7077824.1"/>
    <property type="molecule type" value="Genomic_DNA"/>
</dbReference>
<reference evidence="12 13" key="1">
    <citation type="submission" date="2020-11" db="EMBL/GenBank/DDBJ databases">
        <authorList>
            <person name="Wallbank WR R."/>
            <person name="Pardo Diaz C."/>
            <person name="Kozak K."/>
            <person name="Martin S."/>
            <person name="Jiggins C."/>
            <person name="Moest M."/>
            <person name="Warren A I."/>
            <person name="Generalovic N T."/>
            <person name="Byers J.R.P. K."/>
            <person name="Montejo-Kovacevich G."/>
            <person name="Yen C E."/>
        </authorList>
    </citation>
    <scope>NUCLEOTIDE SEQUENCE [LARGE SCALE GENOMIC DNA]</scope>
</reference>
<keyword evidence="13" id="KW-1185">Reference proteome</keyword>
<keyword evidence="3 11" id="KW-0716">Sensory transduction</keyword>
<organism evidence="12 13">
    <name type="scientific">Hermetia illucens</name>
    <name type="common">Black soldier fly</name>
    <dbReference type="NCBI Taxonomy" id="343691"/>
    <lineage>
        <taxon>Eukaryota</taxon>
        <taxon>Metazoa</taxon>
        <taxon>Ecdysozoa</taxon>
        <taxon>Arthropoda</taxon>
        <taxon>Hexapoda</taxon>
        <taxon>Insecta</taxon>
        <taxon>Pterygota</taxon>
        <taxon>Neoptera</taxon>
        <taxon>Endopterygota</taxon>
        <taxon>Diptera</taxon>
        <taxon>Brachycera</taxon>
        <taxon>Stratiomyomorpha</taxon>
        <taxon>Stratiomyidae</taxon>
        <taxon>Hermetiinae</taxon>
        <taxon>Hermetia</taxon>
    </lineage>
</organism>
<dbReference type="OrthoDB" id="7548151at2759"/>
<evidence type="ECO:0000256" key="11">
    <source>
        <dbReference type="RuleBase" id="RU351113"/>
    </source>
</evidence>
<evidence type="ECO:0000313" key="13">
    <source>
        <dbReference type="Proteomes" id="UP000594454"/>
    </source>
</evidence>
<evidence type="ECO:0000256" key="9">
    <source>
        <dbReference type="ARBA" id="ARBA00023224"/>
    </source>
</evidence>
<keyword evidence="7 11" id="KW-0472">Membrane</keyword>
<evidence type="ECO:0000256" key="6">
    <source>
        <dbReference type="ARBA" id="ARBA00022989"/>
    </source>
</evidence>
<name>A0A7R8UC44_HERIL</name>
<evidence type="ECO:0000256" key="7">
    <source>
        <dbReference type="ARBA" id="ARBA00023136"/>
    </source>
</evidence>
<evidence type="ECO:0000256" key="4">
    <source>
        <dbReference type="ARBA" id="ARBA00022692"/>
    </source>
</evidence>
<protein>
    <recommendedName>
        <fullName evidence="11">Odorant receptor</fullName>
    </recommendedName>
</protein>
<sequence length="379" mass="43972">MRNTLFLFKTAAITPYYGYTFKYPSKIERMFYVILFLISVIQFIGEVTYVSKYFPELAVIDFTEVVSHVGFGALCFTKVTVIAIYRKTISKLMFNLKTMFPKTAYLQEQFQVRKYLTTVLKTSKYWISYFFLAHMGFTIVPICQSCFDYYLTGNFSYLTPVRACYPFSYYKDPLIYSIVYFHQFWGVYWIGCLILCTDLLLGSTLLQVCMHYDSIGKQFSEVGKGQGDMETIRYLGRYHWIVTRLSDDLRKVFSVIILMNVFISACTICFIALQITSAEGRVHAANYVMTFLFLSAQVYQISYFGSKLNEASDNFASAVYNHNWYSQTPEYRKAVLFILLRCQNNSHLSVGGFTTLSVATFGQVYQYSYKIFAILNSTH</sequence>
<comment type="subcellular location">
    <subcellularLocation>
        <location evidence="1 11">Cell membrane</location>
        <topology evidence="1 11">Multi-pass membrane protein</topology>
    </subcellularLocation>
</comment>
<dbReference type="InterPro" id="IPR004117">
    <property type="entry name" value="7tm6_olfct_rcpt"/>
</dbReference>
<comment type="subunit">
    <text evidence="10">Interacts with Orco. Complexes exist early in the endomembrane system in olfactory sensory neurons (OSNs), coupling these complexes to the conserved ciliary trafficking pathway.</text>
</comment>
<dbReference type="GO" id="GO:0007165">
    <property type="term" value="P:signal transduction"/>
    <property type="evidence" value="ECO:0007669"/>
    <property type="project" value="UniProtKB-KW"/>
</dbReference>
<evidence type="ECO:0000256" key="10">
    <source>
        <dbReference type="ARBA" id="ARBA00038679"/>
    </source>
</evidence>
<proteinExistence type="inferred from homology"/>
<dbReference type="AlphaFoldDB" id="A0A7R8UC44"/>
<comment type="similarity">
    <text evidence="11">Belongs to the insect chemoreceptor superfamily. Heteromeric odorant receptor channel (TC 1.A.69) family.</text>
</comment>
<dbReference type="GO" id="GO:0005886">
    <property type="term" value="C:plasma membrane"/>
    <property type="evidence" value="ECO:0007669"/>
    <property type="project" value="UniProtKB-SubCell"/>
</dbReference>
<evidence type="ECO:0000313" key="12">
    <source>
        <dbReference type="EMBL" id="CAD7077824.1"/>
    </source>
</evidence>
<dbReference type="PANTHER" id="PTHR21137:SF44">
    <property type="entry name" value="ODORANT RECEPTOR 13A-RELATED"/>
    <property type="match status" value="1"/>
</dbReference>
<dbReference type="Proteomes" id="UP000594454">
    <property type="component" value="Chromosome 1"/>
</dbReference>
<evidence type="ECO:0000256" key="2">
    <source>
        <dbReference type="ARBA" id="ARBA00022475"/>
    </source>
</evidence>
<comment type="caution">
    <text evidence="11">Lacks conserved residue(s) required for the propagation of feature annotation.</text>
</comment>
<gene>
    <name evidence="12" type="ORF">HERILL_LOCUS1135</name>
</gene>
<keyword evidence="6 11" id="KW-1133">Transmembrane helix</keyword>
<evidence type="ECO:0000256" key="1">
    <source>
        <dbReference type="ARBA" id="ARBA00004651"/>
    </source>
</evidence>
<feature type="transmembrane region" description="Helical" evidence="11">
    <location>
        <begin position="129"/>
        <end position="151"/>
    </location>
</feature>
<keyword evidence="4 11" id="KW-0812">Transmembrane</keyword>
<dbReference type="GO" id="GO:0004984">
    <property type="term" value="F:olfactory receptor activity"/>
    <property type="evidence" value="ECO:0007669"/>
    <property type="project" value="InterPro"/>
</dbReference>
<keyword evidence="5 11" id="KW-0552">Olfaction</keyword>
<keyword evidence="9 11" id="KW-0807">Transducer</keyword>
<keyword evidence="8 11" id="KW-0675">Receptor</keyword>